<evidence type="ECO:0000313" key="6">
    <source>
        <dbReference type="EMBL" id="GAA2489290.1"/>
    </source>
</evidence>
<dbReference type="PANTHER" id="PTHR43485">
    <property type="entry name" value="HYDROGENASE-4 COMPONENT G"/>
    <property type="match status" value="1"/>
</dbReference>
<sequence length="506" mass="54846">MTGPREAFTVPRQDLPAWRTRLLELTSGTDPARFAGLFGSAAADGSVRLAAVLFPSQAEEPLILETLLPAADLSYETLSLRLPAAFWYERALHDLFGVEPTDHPRLDPLLLPLTDPAHTPLPGKARRPEPLTPEESAIPRTVLGPGVFTIAHGPVRSGVLESVEYLVETPGEDIPRIQIRVFHKHRGVSKSFEQRPLEDAVLVAERVEGIASIAHALAFCHAVERLAGIDVPWAARLVRSLHAELERIAHHLDVMVKLTEAAGLAVATARFGLHKERVLRLVGRLCGSRFGRGVVVPGGVHELPALGPREIDRELARLHRDITSDGRAAMATPSFLDRLRTTGPLDPLLARAHGALGPVGKASGSAPDGRYERPYDAYPSLGLGPLPEDTSGDALARTQVRWAEIEQSFRLLRQITEELRETPDTDALAVPAPGDLNGEAAGWAEAPQGEVLYLVRFENGRVARCVPRSASFHNLVLLHEVFAGDILTDFPFIEASFGLSIAGVAL</sequence>
<feature type="region of interest" description="Disordered" evidence="3">
    <location>
        <begin position="112"/>
        <end position="132"/>
    </location>
</feature>
<dbReference type="InterPro" id="IPR037232">
    <property type="entry name" value="NADH_quin_OxRdtase_su_C/D-like"/>
</dbReference>
<proteinExistence type="predicted"/>
<feature type="compositionally biased region" description="Low complexity" evidence="3">
    <location>
        <begin position="112"/>
        <end position="122"/>
    </location>
</feature>
<dbReference type="EMBL" id="BAAATL010000016">
    <property type="protein sequence ID" value="GAA2489290.1"/>
    <property type="molecule type" value="Genomic_DNA"/>
</dbReference>
<dbReference type="InterPro" id="IPR001135">
    <property type="entry name" value="NADH_Q_OxRdtase_suD"/>
</dbReference>
<dbReference type="Gene3D" id="1.10.645.10">
    <property type="entry name" value="Cytochrome-c3 Hydrogenase, chain B"/>
    <property type="match status" value="1"/>
</dbReference>
<comment type="caution">
    <text evidence="6">The sequence shown here is derived from an EMBL/GenBank/DDBJ whole genome shotgun (WGS) entry which is preliminary data.</text>
</comment>
<accession>A0ABN3LVJ3</accession>
<dbReference type="Gene3D" id="3.30.460.80">
    <property type="entry name" value="NADH:ubiquinone oxidoreductase, 30kDa subunit"/>
    <property type="match status" value="1"/>
</dbReference>
<name>A0ABN3LVJ3_9ACTN</name>
<organism evidence="6 7">
    <name type="scientific">Streptomyces graminearus</name>
    <dbReference type="NCBI Taxonomy" id="284030"/>
    <lineage>
        <taxon>Bacteria</taxon>
        <taxon>Bacillati</taxon>
        <taxon>Actinomycetota</taxon>
        <taxon>Actinomycetes</taxon>
        <taxon>Kitasatosporales</taxon>
        <taxon>Streptomycetaceae</taxon>
        <taxon>Streptomyces</taxon>
    </lineage>
</organism>
<dbReference type="PANTHER" id="PTHR43485:SF1">
    <property type="entry name" value="FORMATE HYDROGENLYASE SUBUNIT 5-RELATED"/>
    <property type="match status" value="1"/>
</dbReference>
<dbReference type="Pfam" id="PF00346">
    <property type="entry name" value="Complex1_49kDa"/>
    <property type="match status" value="1"/>
</dbReference>
<evidence type="ECO:0000313" key="7">
    <source>
        <dbReference type="Proteomes" id="UP001501721"/>
    </source>
</evidence>
<dbReference type="InterPro" id="IPR001268">
    <property type="entry name" value="NADH_UbQ_OxRdtase_30kDa_su"/>
</dbReference>
<gene>
    <name evidence="6" type="ORF">GCM10010422_39530</name>
</gene>
<feature type="domain" description="NADH-quinone oxidoreductase subunit D" evidence="5">
    <location>
        <begin position="275"/>
        <end position="423"/>
    </location>
</feature>
<evidence type="ECO:0000256" key="1">
    <source>
        <dbReference type="ARBA" id="ARBA00023002"/>
    </source>
</evidence>
<dbReference type="RefSeq" id="WP_346075488.1">
    <property type="nucleotide sequence ID" value="NZ_BAAATL010000016.1"/>
</dbReference>
<dbReference type="SUPFAM" id="SSF143243">
    <property type="entry name" value="Nqo5-like"/>
    <property type="match status" value="1"/>
</dbReference>
<reference evidence="6 7" key="1">
    <citation type="journal article" date="2019" name="Int. J. Syst. Evol. Microbiol.">
        <title>The Global Catalogue of Microorganisms (GCM) 10K type strain sequencing project: providing services to taxonomists for standard genome sequencing and annotation.</title>
        <authorList>
            <consortium name="The Broad Institute Genomics Platform"/>
            <consortium name="The Broad Institute Genome Sequencing Center for Infectious Disease"/>
            <person name="Wu L."/>
            <person name="Ma J."/>
        </authorList>
    </citation>
    <scope>NUCLEOTIDE SEQUENCE [LARGE SCALE GENOMIC DNA]</scope>
    <source>
        <strain evidence="6 7">JCM 6923</strain>
    </source>
</reference>
<evidence type="ECO:0000256" key="3">
    <source>
        <dbReference type="SAM" id="MobiDB-lite"/>
    </source>
</evidence>
<dbReference type="SUPFAM" id="SSF56762">
    <property type="entry name" value="HydB/Nqo4-like"/>
    <property type="match status" value="1"/>
</dbReference>
<evidence type="ECO:0000259" key="4">
    <source>
        <dbReference type="Pfam" id="PF00329"/>
    </source>
</evidence>
<keyword evidence="7" id="KW-1185">Reference proteome</keyword>
<dbReference type="Pfam" id="PF00329">
    <property type="entry name" value="Complex1_30kDa"/>
    <property type="match status" value="1"/>
</dbReference>
<keyword evidence="2" id="KW-0520">NAD</keyword>
<dbReference type="InterPro" id="IPR052197">
    <property type="entry name" value="ComplexI_49kDa-like"/>
</dbReference>
<feature type="domain" description="NADH:ubiquinone oxidoreductase 30kDa subunit" evidence="4">
    <location>
        <begin position="46"/>
        <end position="120"/>
    </location>
</feature>
<keyword evidence="1" id="KW-0560">Oxidoreductase</keyword>
<dbReference type="InterPro" id="IPR029014">
    <property type="entry name" value="NiFe-Hase_large"/>
</dbReference>
<protein>
    <submittedName>
        <fullName evidence="6">NADH-quinone oxidoreductase subunit C</fullName>
    </submittedName>
</protein>
<evidence type="ECO:0000259" key="5">
    <source>
        <dbReference type="Pfam" id="PF00346"/>
    </source>
</evidence>
<dbReference type="Proteomes" id="UP001501721">
    <property type="component" value="Unassembled WGS sequence"/>
</dbReference>
<evidence type="ECO:0000256" key="2">
    <source>
        <dbReference type="ARBA" id="ARBA00023027"/>
    </source>
</evidence>